<proteinExistence type="predicted"/>
<feature type="region of interest" description="Disordered" evidence="1">
    <location>
        <begin position="447"/>
        <end position="468"/>
    </location>
</feature>
<dbReference type="GeneID" id="73351452"/>
<evidence type="ECO:0000313" key="3">
    <source>
        <dbReference type="Proteomes" id="UP000830671"/>
    </source>
</evidence>
<dbReference type="KEGG" id="clup:CLUP02_17534"/>
<dbReference type="RefSeq" id="XP_049137666.1">
    <property type="nucleotide sequence ID" value="XM_049296442.1"/>
</dbReference>
<dbReference type="EMBL" id="CP019472">
    <property type="protein sequence ID" value="UQC76023.1"/>
    <property type="molecule type" value="Genomic_DNA"/>
</dbReference>
<dbReference type="Proteomes" id="UP000830671">
    <property type="component" value="Chromosome 10"/>
</dbReference>
<dbReference type="AlphaFoldDB" id="A0A9Q8SFA7"/>
<protein>
    <submittedName>
        <fullName evidence="2">Uncharacterized protein</fullName>
    </submittedName>
</protein>
<evidence type="ECO:0000313" key="2">
    <source>
        <dbReference type="EMBL" id="UQC76023.1"/>
    </source>
</evidence>
<feature type="compositionally biased region" description="Polar residues" evidence="1">
    <location>
        <begin position="453"/>
        <end position="468"/>
    </location>
</feature>
<keyword evidence="3" id="KW-1185">Reference proteome</keyword>
<gene>
    <name evidence="2" type="ORF">CLUP02_17534</name>
</gene>
<accession>A0A9Q8SFA7</accession>
<name>A0A9Q8SFA7_9PEZI</name>
<reference evidence="2" key="1">
    <citation type="journal article" date="2021" name="Mol. Plant Microbe Interact.">
        <title>Complete Genome Sequence of the Plant-Pathogenic Fungus Colletotrichum lupini.</title>
        <authorList>
            <person name="Baroncelli R."/>
            <person name="Pensec F."/>
            <person name="Da Lio D."/>
            <person name="Boufleur T."/>
            <person name="Vicente I."/>
            <person name="Sarrocco S."/>
            <person name="Picot A."/>
            <person name="Baraldi E."/>
            <person name="Sukno S."/>
            <person name="Thon M."/>
            <person name="Le Floch G."/>
        </authorList>
    </citation>
    <scope>NUCLEOTIDE SEQUENCE</scope>
    <source>
        <strain evidence="2">IMI 504893</strain>
    </source>
</reference>
<evidence type="ECO:0000256" key="1">
    <source>
        <dbReference type="SAM" id="MobiDB-lite"/>
    </source>
</evidence>
<sequence>MPRKEPPIALAQLCSIIRINLHLSRHDPTWGLRGLTCSGRGNFRLEATPKYSGERNYVHCSGRKSERLTPEKPGFSRMHSRILAEIRDVSYIPDSEGPRCLTYFKGLPGDGAANCGSVSHNTFTSSSFPISELGSTDHVIFQDPEATNPHSFAGIDTAHMSDLGSIVEGRRSFSHPRFSFHKFCGETILGLGLQVYGASDCLESPAYRYALLQNLHVEECYRFSNLLNAVPSFTADIMLRNEGQSRVQNLLGDVPLRDDSHYYQTKPLLHGMSKNWDSEPNQHTTFNFHTSGRAPFSLHTYLHTLYINPLVKRHPRLIPTPSDIALFRKLKAHDTGTTLGPWILASRATALASPSTYFAGMFKVKGSLGKHGQIQSSRNRFWGQLRKPTVPPRKLSDNAPAGGIAKSYKSQSFRRLSRVLTSALFEFIAPDSGLAGLIFQPEGVRPRWKQRTSQRGSPRANNNGPVSYNRTIQSKMQLKLQDYALLLLLPLLKIPARSIGNFEHIWWKPPQSCDERKILRMSQLRPNPAGGRRKLCRYMCKLEWSFSNGGRDMKAVSRTKTRVHVELRASLGDMLRENSRANHINLIVVSTSTRIAVKAICRVDVLLADTRLEIGAFPFFSYP</sequence>
<organism evidence="2 3">
    <name type="scientific">Colletotrichum lupini</name>
    <dbReference type="NCBI Taxonomy" id="145971"/>
    <lineage>
        <taxon>Eukaryota</taxon>
        <taxon>Fungi</taxon>
        <taxon>Dikarya</taxon>
        <taxon>Ascomycota</taxon>
        <taxon>Pezizomycotina</taxon>
        <taxon>Sordariomycetes</taxon>
        <taxon>Hypocreomycetidae</taxon>
        <taxon>Glomerellales</taxon>
        <taxon>Glomerellaceae</taxon>
        <taxon>Colletotrichum</taxon>
        <taxon>Colletotrichum acutatum species complex</taxon>
    </lineage>
</organism>